<dbReference type="CDD" id="cd13520">
    <property type="entry name" value="PBP2_TAXI_TRAP"/>
    <property type="match status" value="1"/>
</dbReference>
<feature type="signal peptide" evidence="1">
    <location>
        <begin position="1"/>
        <end position="28"/>
    </location>
</feature>
<dbReference type="EMBL" id="QNRH01000003">
    <property type="protein sequence ID" value="RBO95850.1"/>
    <property type="molecule type" value="Genomic_DNA"/>
</dbReference>
<comment type="caution">
    <text evidence="2">The sequence shown here is derived from an EMBL/GenBank/DDBJ whole genome shotgun (WGS) entry which is preliminary data.</text>
</comment>
<dbReference type="Pfam" id="PF16868">
    <property type="entry name" value="NMT1_3"/>
    <property type="match status" value="1"/>
</dbReference>
<dbReference type="InterPro" id="IPR011852">
    <property type="entry name" value="TRAP_TAXI"/>
</dbReference>
<dbReference type="NCBIfam" id="TIGR02122">
    <property type="entry name" value="TRAP_TAXI"/>
    <property type="match status" value="1"/>
</dbReference>
<dbReference type="Proteomes" id="UP000252893">
    <property type="component" value="Unassembled WGS sequence"/>
</dbReference>
<proteinExistence type="predicted"/>
<dbReference type="RefSeq" id="WP_113944360.1">
    <property type="nucleotide sequence ID" value="NZ_JBHEEG010000004.1"/>
</dbReference>
<keyword evidence="3" id="KW-1185">Reference proteome</keyword>
<dbReference type="Gene3D" id="3.40.190.10">
    <property type="entry name" value="Periplasmic binding protein-like II"/>
    <property type="match status" value="2"/>
</dbReference>
<dbReference type="OrthoDB" id="9776669at2"/>
<feature type="chain" id="PRO_5016942147" description="TRAP transporter TAXI family solute receptor" evidence="1">
    <location>
        <begin position="29"/>
        <end position="329"/>
    </location>
</feature>
<sequence length="329" mass="34281">MKLGKTFRRFMTAAVLGTAAIGVTVAAAQTPAFFRIGTGGTAGTYYPIGGLIANAISGNGDQGVPGLVATAVSSNGSVANINAVKSGGLEAGFTQSDVAYWAYTGTGLYDGKGKVEDLRLIATLYPETIHLVARKDAGIKSVADLKGKRVSLDEPGSGTIVDARIVLEAYGLTEKDVKAEYLKPGPAGDRLKDGALDAYFFVGGYPTGAISELASTNGIALVPIEGAEMDKILKDYSFFAKDTVPADTYKGVGETNTISVAAQLVTSAKQSDDLIYNITKTMWNDASRKALDAGHAKGKMITLPNAVTSLGIPLHPGAERFYKESGLLK</sequence>
<protein>
    <recommendedName>
        <fullName evidence="4">TRAP transporter TAXI family solute receptor</fullName>
    </recommendedName>
</protein>
<dbReference type="PANTHER" id="PTHR42941:SF1">
    <property type="entry name" value="SLL1037 PROTEIN"/>
    <property type="match status" value="1"/>
</dbReference>
<accession>A0A366E0F6</accession>
<evidence type="ECO:0000313" key="3">
    <source>
        <dbReference type="Proteomes" id="UP000252893"/>
    </source>
</evidence>
<dbReference type="AlphaFoldDB" id="A0A366E0F6"/>
<gene>
    <name evidence="2" type="ORF">DFR47_103414</name>
</gene>
<dbReference type="PANTHER" id="PTHR42941">
    <property type="entry name" value="SLL1037 PROTEIN"/>
    <property type="match status" value="1"/>
</dbReference>
<organism evidence="2 3">
    <name type="scientific">Pseudochrobactrum asaccharolyticum</name>
    <dbReference type="NCBI Taxonomy" id="354351"/>
    <lineage>
        <taxon>Bacteria</taxon>
        <taxon>Pseudomonadati</taxon>
        <taxon>Pseudomonadota</taxon>
        <taxon>Alphaproteobacteria</taxon>
        <taxon>Hyphomicrobiales</taxon>
        <taxon>Brucellaceae</taxon>
        <taxon>Pseudochrobactrum</taxon>
    </lineage>
</organism>
<reference evidence="2 3" key="1">
    <citation type="submission" date="2018-06" db="EMBL/GenBank/DDBJ databases">
        <title>Genomic Encyclopedia of Type Strains, Phase IV (KMG-IV): sequencing the most valuable type-strain genomes for metagenomic binning, comparative biology and taxonomic classification.</title>
        <authorList>
            <person name="Goeker M."/>
        </authorList>
    </citation>
    <scope>NUCLEOTIDE SEQUENCE [LARGE SCALE GENOMIC DNA]</scope>
    <source>
        <strain evidence="2 3">DSM 25619</strain>
    </source>
</reference>
<evidence type="ECO:0008006" key="4">
    <source>
        <dbReference type="Google" id="ProtNLM"/>
    </source>
</evidence>
<name>A0A366E0F6_9HYPH</name>
<keyword evidence="1" id="KW-0732">Signal</keyword>
<evidence type="ECO:0000313" key="2">
    <source>
        <dbReference type="EMBL" id="RBO95850.1"/>
    </source>
</evidence>
<dbReference type="SUPFAM" id="SSF53850">
    <property type="entry name" value="Periplasmic binding protein-like II"/>
    <property type="match status" value="1"/>
</dbReference>
<evidence type="ECO:0000256" key="1">
    <source>
        <dbReference type="SAM" id="SignalP"/>
    </source>
</evidence>